<keyword evidence="1" id="KW-0597">Phosphoprotein</keyword>
<evidence type="ECO:0000259" key="5">
    <source>
        <dbReference type="PROSITE" id="PS50961"/>
    </source>
</evidence>
<dbReference type="InterPro" id="IPR036388">
    <property type="entry name" value="WH-like_DNA-bd_sf"/>
</dbReference>
<feature type="compositionally biased region" description="Basic and acidic residues" evidence="4">
    <location>
        <begin position="796"/>
        <end position="819"/>
    </location>
</feature>
<dbReference type="Proteomes" id="UP001347796">
    <property type="component" value="Unassembled WGS sequence"/>
</dbReference>
<protein>
    <recommendedName>
        <fullName evidence="5">HTH La-type RNA-binding domain-containing protein</fullName>
    </recommendedName>
</protein>
<comment type="caution">
    <text evidence="6">The sequence shown here is derived from an EMBL/GenBank/DDBJ whole genome shotgun (WGS) entry which is preliminary data.</text>
</comment>
<dbReference type="GO" id="GO:0005829">
    <property type="term" value="C:cytosol"/>
    <property type="evidence" value="ECO:0007669"/>
    <property type="project" value="TreeGrafter"/>
</dbReference>
<accession>A0AAN8IVL8</accession>
<evidence type="ECO:0000313" key="7">
    <source>
        <dbReference type="Proteomes" id="UP001347796"/>
    </source>
</evidence>
<dbReference type="EMBL" id="JAZGQO010000021">
    <property type="protein sequence ID" value="KAK6165362.1"/>
    <property type="molecule type" value="Genomic_DNA"/>
</dbReference>
<feature type="compositionally biased region" description="Polar residues" evidence="4">
    <location>
        <begin position="598"/>
        <end position="607"/>
    </location>
</feature>
<feature type="compositionally biased region" description="Polar residues" evidence="4">
    <location>
        <begin position="404"/>
        <end position="425"/>
    </location>
</feature>
<evidence type="ECO:0000256" key="3">
    <source>
        <dbReference type="PROSITE-ProRule" id="PRU00332"/>
    </source>
</evidence>
<feature type="compositionally biased region" description="Basic and acidic residues" evidence="4">
    <location>
        <begin position="775"/>
        <end position="787"/>
    </location>
</feature>
<feature type="compositionally biased region" description="Low complexity" evidence="4">
    <location>
        <begin position="40"/>
        <end position="59"/>
    </location>
</feature>
<dbReference type="Pfam" id="PF26088">
    <property type="entry name" value="RRM_LARP4"/>
    <property type="match status" value="1"/>
</dbReference>
<evidence type="ECO:0000256" key="4">
    <source>
        <dbReference type="SAM" id="MobiDB-lite"/>
    </source>
</evidence>
<dbReference type="InterPro" id="IPR035979">
    <property type="entry name" value="RBD_domain_sf"/>
</dbReference>
<organism evidence="6 7">
    <name type="scientific">Patella caerulea</name>
    <name type="common">Rayed Mediterranean limpet</name>
    <dbReference type="NCBI Taxonomy" id="87958"/>
    <lineage>
        <taxon>Eukaryota</taxon>
        <taxon>Metazoa</taxon>
        <taxon>Spiralia</taxon>
        <taxon>Lophotrochozoa</taxon>
        <taxon>Mollusca</taxon>
        <taxon>Gastropoda</taxon>
        <taxon>Patellogastropoda</taxon>
        <taxon>Patelloidea</taxon>
        <taxon>Patellidae</taxon>
        <taxon>Patella</taxon>
    </lineage>
</organism>
<feature type="region of interest" description="Disordered" evidence="4">
    <location>
        <begin position="486"/>
        <end position="819"/>
    </location>
</feature>
<dbReference type="GO" id="GO:0003730">
    <property type="term" value="F:mRNA 3'-UTR binding"/>
    <property type="evidence" value="ECO:0007669"/>
    <property type="project" value="TreeGrafter"/>
</dbReference>
<dbReference type="AlphaFoldDB" id="A0AAN8IVL8"/>
<dbReference type="SUPFAM" id="SSF46785">
    <property type="entry name" value="Winged helix' DNA-binding domain"/>
    <property type="match status" value="1"/>
</dbReference>
<feature type="compositionally biased region" description="Polar residues" evidence="4">
    <location>
        <begin position="21"/>
        <end position="32"/>
    </location>
</feature>
<feature type="region of interest" description="Disordered" evidence="4">
    <location>
        <begin position="404"/>
        <end position="472"/>
    </location>
</feature>
<dbReference type="PROSITE" id="PS50961">
    <property type="entry name" value="HTH_LA"/>
    <property type="match status" value="1"/>
</dbReference>
<dbReference type="GO" id="GO:0045727">
    <property type="term" value="P:positive regulation of translation"/>
    <property type="evidence" value="ECO:0007669"/>
    <property type="project" value="TreeGrafter"/>
</dbReference>
<dbReference type="InterPro" id="IPR058699">
    <property type="entry name" value="RRM_LARP4/4B"/>
</dbReference>
<dbReference type="Gene3D" id="1.10.10.10">
    <property type="entry name" value="Winged helix-like DNA-binding domain superfamily/Winged helix DNA-binding domain"/>
    <property type="match status" value="1"/>
</dbReference>
<dbReference type="PANTHER" id="PTHR22792">
    <property type="entry name" value="LUPUS LA PROTEIN-RELATED"/>
    <property type="match status" value="1"/>
</dbReference>
<dbReference type="CDD" id="cd12430">
    <property type="entry name" value="RRM_LARP4_5_like"/>
    <property type="match status" value="1"/>
</dbReference>
<feature type="region of interest" description="Disordered" evidence="4">
    <location>
        <begin position="1"/>
        <end position="68"/>
    </location>
</feature>
<keyword evidence="7" id="KW-1185">Reference proteome</keyword>
<dbReference type="InterPro" id="IPR006630">
    <property type="entry name" value="La_HTH"/>
</dbReference>
<feature type="compositionally biased region" description="Pro residues" evidence="4">
    <location>
        <begin position="608"/>
        <end position="626"/>
    </location>
</feature>
<feature type="compositionally biased region" description="Basic and acidic residues" evidence="4">
    <location>
        <begin position="543"/>
        <end position="556"/>
    </location>
</feature>
<feature type="compositionally biased region" description="Polar residues" evidence="4">
    <location>
        <begin position="746"/>
        <end position="774"/>
    </location>
</feature>
<dbReference type="GO" id="GO:0010494">
    <property type="term" value="C:cytoplasmic stress granule"/>
    <property type="evidence" value="ECO:0007669"/>
    <property type="project" value="TreeGrafter"/>
</dbReference>
<feature type="compositionally biased region" description="Polar residues" evidence="4">
    <location>
        <begin position="530"/>
        <end position="542"/>
    </location>
</feature>
<evidence type="ECO:0000313" key="6">
    <source>
        <dbReference type="EMBL" id="KAK6165362.1"/>
    </source>
</evidence>
<gene>
    <name evidence="6" type="ORF">SNE40_022303</name>
</gene>
<dbReference type="Pfam" id="PF05383">
    <property type="entry name" value="La"/>
    <property type="match status" value="1"/>
</dbReference>
<dbReference type="InterPro" id="IPR036390">
    <property type="entry name" value="WH_DNA-bd_sf"/>
</dbReference>
<dbReference type="CDD" id="cd08031">
    <property type="entry name" value="LARP_4_5_like"/>
    <property type="match status" value="1"/>
</dbReference>
<feature type="compositionally biased region" description="Low complexity" evidence="4">
    <location>
        <begin position="668"/>
        <end position="691"/>
    </location>
</feature>
<feature type="domain" description="HTH La-type RNA-binding" evidence="5">
    <location>
        <begin position="157"/>
        <end position="246"/>
    </location>
</feature>
<dbReference type="PANTHER" id="PTHR22792:SF131">
    <property type="entry name" value="LA-RELATED PROTEIN LARP4B"/>
    <property type="match status" value="1"/>
</dbReference>
<feature type="compositionally biased region" description="Basic and acidic residues" evidence="4">
    <location>
        <begin position="439"/>
        <end position="451"/>
    </location>
</feature>
<reference evidence="6 7" key="1">
    <citation type="submission" date="2024-01" db="EMBL/GenBank/DDBJ databases">
        <title>The genome of the rayed Mediterranean limpet Patella caerulea (Linnaeus, 1758).</title>
        <authorList>
            <person name="Anh-Thu Weber A."/>
            <person name="Halstead-Nussloch G."/>
        </authorList>
    </citation>
    <scope>NUCLEOTIDE SEQUENCE [LARGE SCALE GENOMIC DNA]</scope>
    <source>
        <strain evidence="6">AATW-2023a</strain>
        <tissue evidence="6">Whole specimen</tissue>
    </source>
</reference>
<dbReference type="SUPFAM" id="SSF54928">
    <property type="entry name" value="RNA-binding domain, RBD"/>
    <property type="match status" value="1"/>
</dbReference>
<evidence type="ECO:0000256" key="2">
    <source>
        <dbReference type="ARBA" id="ARBA00022884"/>
    </source>
</evidence>
<evidence type="ECO:0000256" key="1">
    <source>
        <dbReference type="ARBA" id="ARBA00022553"/>
    </source>
</evidence>
<dbReference type="InterPro" id="IPR045180">
    <property type="entry name" value="La_dom_prot"/>
</dbReference>
<name>A0AAN8IVL8_PATCE</name>
<dbReference type="SMART" id="SM00715">
    <property type="entry name" value="LA"/>
    <property type="match status" value="1"/>
</dbReference>
<proteinExistence type="predicted"/>
<sequence>MTSDRSNEGEADLTLEGPITPKNSSLKLNPNANVFELGKSPTSPDTTTPVDTTVDSSPTLDDNSYPIIKPDYTYANGDVTIESDGGAPPSPPPLLIEESPSPLVTDDYPMQEDIIGPDLVPLIDEPPLEILAVAETAISDNASVSTLSTEDNVPIEPVPEDQLRQLLKTQLEYYFSRENLVHDTYLQSQMDPDQFVPIATVANFPQVQKLTSDLELIITVLRESVNVQVDDKGEKVRPNHSRCVVILREVPETTPVEDVKNLFKGDNCPKFVSCEFAHNSNWYVTFESDEDAQQAYQYLREEVQNFLGKPIMARIKAKPLIRSQQYIPRNGYKAQQQFPADPQQSFTPVNPQPYPMITTRVQYINGQQPFYYPIQPTVVSPWTNPTTPTYLDPGAMLAMNGYQATNIKPSPSTSRHNSIFTPNRNRNQKPHRQVNQERSSSEGRMVSDRHPNSTPRMSPRENGPSTHSYTRRVDNSTNQSHLIHQAIPPHGMDANANIMMGNKPDSRFMRGGTKGHKHGSGRRFEEGANLNKNTSTRNSSFTKDGRHYDSQFEFESKSFPPLPGSSNNSSSSELPENKMSDVVKGVTRPSPQVRDMKTQTSLITRSNTPPPPPPPPAPIVAPSPPRDIPEPTAIPRAEPVVTQQVTAEPATQKVSKATSPIDLKPSEPVVIKHQQHQQQQSAQAVQQIKPQTTTSVSCVLPEDKGTTPARLSYAQMVQRKQQQREQENGGSDSSSRDENEPPLTPPGNQAGQTLREQSQSTIKSASASARATTQDIRKDWEPKEQRHPNNNSNAKRSKENREKRGRNREPRDSVKVSAK</sequence>
<keyword evidence="2 3" id="KW-0694">RNA-binding</keyword>